<sequence>MVSLFWMFEITTNPDSNTLNDQNKRHTLNVNTEKIANKDMVTSMKSSTCVFPDVNIFEPSVVAIAGLNLSTLQCDEFYLPDLTYIQDTTIIVNTSKVQQYHGNGTFQHCKYRHIWRNDSDDNSYIYSDWSDPFTDKIQLPRNSEFVRVQCWNIRSELVSNTYMCLVPRKEEFDGLYLASLKKREVESAPKETLNVVMIVMDSLQRNQLIRGCNETYAYLMNTLKSFDLTMHSQLAKNTFPNFMPLFTDHFEHEIDRWWNKSLPMDAYDMIWYAFEKAGYRTTYAESSDWGAFHWQRKGFIQPFSRFYPRPLDLALNDDKSLGPLSKYCAGSQLHLNFRLNYIGRLLDTFSDKPVFAVGMMSKETHDDQSYAKYFDEHLLNFYKWMRAKGHLNRTLVVALSDHGTRWGKFRDSVNGHFESRTPFTILTFPEWFLKKYPDVAENLRINTKRLTSHFDTHATLLDLLYFKSDYPPPLPPNRYGLSLLKEIPWNRTCKEASIPAEFCMCGYREVEDIDIHSELSKHLSHLLIKSINEMIENVCAQYKLTQTIRVVKVIFQGSDTQKQQGDALYKVTVKADPGGAIFEAYKEVTGIQNPWTFANYIFRLNSYKGQSDCAQHPLIKPMCYCKNLLG</sequence>
<evidence type="ECO:0000313" key="1">
    <source>
        <dbReference type="EMBL" id="CAG5122039.1"/>
    </source>
</evidence>
<reference evidence="1" key="1">
    <citation type="submission" date="2021-04" db="EMBL/GenBank/DDBJ databases">
        <authorList>
            <consortium name="Molecular Ecology Group"/>
        </authorList>
    </citation>
    <scope>NUCLEOTIDE SEQUENCE</scope>
</reference>
<dbReference type="FunFam" id="3.40.720.10:FF:000017">
    <property type="entry name" value="Predicted protein"/>
    <property type="match status" value="1"/>
</dbReference>
<dbReference type="InterPro" id="IPR017850">
    <property type="entry name" value="Alkaline_phosphatase_core_sf"/>
</dbReference>
<protein>
    <submittedName>
        <fullName evidence="1">Uncharacterized protein</fullName>
    </submittedName>
</protein>
<dbReference type="PANTHER" id="PTHR10974:SF1">
    <property type="entry name" value="FI08016P-RELATED"/>
    <property type="match status" value="1"/>
</dbReference>
<dbReference type="PANTHER" id="PTHR10974">
    <property type="entry name" value="FI08016P-RELATED"/>
    <property type="match status" value="1"/>
</dbReference>
<gene>
    <name evidence="1" type="ORF">CUNI_LOCUS7597</name>
</gene>
<comment type="caution">
    <text evidence="1">The sequence shown here is derived from an EMBL/GenBank/DDBJ whole genome shotgun (WGS) entry which is preliminary data.</text>
</comment>
<dbReference type="EMBL" id="CAJHNH020001221">
    <property type="protein sequence ID" value="CAG5122039.1"/>
    <property type="molecule type" value="Genomic_DNA"/>
</dbReference>
<dbReference type="Pfam" id="PF02995">
    <property type="entry name" value="DUF229"/>
    <property type="match status" value="1"/>
</dbReference>
<dbReference type="AlphaFoldDB" id="A0A8S3YZB1"/>
<dbReference type="Proteomes" id="UP000678393">
    <property type="component" value="Unassembled WGS sequence"/>
</dbReference>
<dbReference type="InterPro" id="IPR004245">
    <property type="entry name" value="DUF229"/>
</dbReference>
<name>A0A8S3YZB1_9EUPU</name>
<dbReference type="GO" id="GO:0005615">
    <property type="term" value="C:extracellular space"/>
    <property type="evidence" value="ECO:0007669"/>
    <property type="project" value="TreeGrafter"/>
</dbReference>
<accession>A0A8S3YZB1</accession>
<dbReference type="Gene3D" id="3.40.720.10">
    <property type="entry name" value="Alkaline Phosphatase, subunit A"/>
    <property type="match status" value="1"/>
</dbReference>
<evidence type="ECO:0000313" key="2">
    <source>
        <dbReference type="Proteomes" id="UP000678393"/>
    </source>
</evidence>
<organism evidence="1 2">
    <name type="scientific">Candidula unifasciata</name>
    <dbReference type="NCBI Taxonomy" id="100452"/>
    <lineage>
        <taxon>Eukaryota</taxon>
        <taxon>Metazoa</taxon>
        <taxon>Spiralia</taxon>
        <taxon>Lophotrochozoa</taxon>
        <taxon>Mollusca</taxon>
        <taxon>Gastropoda</taxon>
        <taxon>Heterobranchia</taxon>
        <taxon>Euthyneura</taxon>
        <taxon>Panpulmonata</taxon>
        <taxon>Eupulmonata</taxon>
        <taxon>Stylommatophora</taxon>
        <taxon>Helicina</taxon>
        <taxon>Helicoidea</taxon>
        <taxon>Geomitridae</taxon>
        <taxon>Candidula</taxon>
    </lineage>
</organism>
<dbReference type="CDD" id="cd16021">
    <property type="entry name" value="ALP_like"/>
    <property type="match status" value="1"/>
</dbReference>
<keyword evidence="2" id="KW-1185">Reference proteome</keyword>
<dbReference type="SUPFAM" id="SSF53649">
    <property type="entry name" value="Alkaline phosphatase-like"/>
    <property type="match status" value="1"/>
</dbReference>
<proteinExistence type="predicted"/>
<dbReference type="OrthoDB" id="413313at2759"/>